<dbReference type="InterPro" id="IPR003833">
    <property type="entry name" value="CT_C_D"/>
</dbReference>
<dbReference type="Gene3D" id="2.40.100.10">
    <property type="entry name" value="Cyclophilin-like"/>
    <property type="match status" value="1"/>
</dbReference>
<dbReference type="HOGENOM" id="CLU_020207_0_1_11"/>
<keyword evidence="6" id="KW-1185">Reference proteome</keyword>
<dbReference type="KEGG" id="ica:Intca_0821"/>
<keyword evidence="1" id="KW-0547">Nucleotide-binding</keyword>
<evidence type="ECO:0000256" key="1">
    <source>
        <dbReference type="ARBA" id="ARBA00022741"/>
    </source>
</evidence>
<dbReference type="Gene3D" id="3.30.1360.40">
    <property type="match status" value="1"/>
</dbReference>
<dbReference type="InterPro" id="IPR029000">
    <property type="entry name" value="Cyclophilin-like_dom_sf"/>
</dbReference>
<protein>
    <submittedName>
        <fullName evidence="5">Allophanate hydrolase subunit 1</fullName>
    </submittedName>
</protein>
<evidence type="ECO:0000256" key="2">
    <source>
        <dbReference type="ARBA" id="ARBA00022801"/>
    </source>
</evidence>
<keyword evidence="3" id="KW-0067">ATP-binding</keyword>
<sequence length="232" mass="24021">MTDVRPPIEGAPSPASLHPPVRLLPMGDAAILVETDDIDAVLAIDAALAPFAEAGEGVWAEVDDLVPAARTLLVVARPTTDLTALDRAVRAAAAGARLGQAPGEGRVIEILVRYDGPDLADVAALTGLSPEAVVAAHTATRWRVGFGGFAPGFAYLVGGDPRLEVSRRPDPRTSVPAGSVGLAGKFSGIYPRASPGGWQLIGTTDVVLWDADREPPALLTPGSMVRFVEVGR</sequence>
<evidence type="ECO:0000313" key="6">
    <source>
        <dbReference type="Proteomes" id="UP000008914"/>
    </source>
</evidence>
<dbReference type="EMBL" id="CP002343">
    <property type="protein sequence ID" value="ADU47353.1"/>
    <property type="molecule type" value="Genomic_DNA"/>
</dbReference>
<dbReference type="SUPFAM" id="SSF160467">
    <property type="entry name" value="PH0987 N-terminal domain-like"/>
    <property type="match status" value="1"/>
</dbReference>
<dbReference type="GO" id="GO:0005524">
    <property type="term" value="F:ATP binding"/>
    <property type="evidence" value="ECO:0007669"/>
    <property type="project" value="UniProtKB-KW"/>
</dbReference>
<dbReference type="Pfam" id="PF02682">
    <property type="entry name" value="CT_C_D"/>
    <property type="match status" value="1"/>
</dbReference>
<reference evidence="5 6" key="1">
    <citation type="journal article" date="2010" name="Stand. Genomic Sci.">
        <title>Complete genome sequence of Intrasporangium calvum type strain (7 KIP).</title>
        <authorList>
            <person name="Del Rio T.G."/>
            <person name="Chertkov O."/>
            <person name="Yasawong M."/>
            <person name="Lucas S."/>
            <person name="Deshpande S."/>
            <person name="Cheng J.F."/>
            <person name="Detter C."/>
            <person name="Tapia R."/>
            <person name="Han C."/>
            <person name="Goodwin L."/>
            <person name="Pitluck S."/>
            <person name="Liolios K."/>
            <person name="Ivanova N."/>
            <person name="Mavromatis K."/>
            <person name="Pati A."/>
            <person name="Chen A."/>
            <person name="Palaniappan K."/>
            <person name="Land M."/>
            <person name="Hauser L."/>
            <person name="Chang Y.J."/>
            <person name="Jeffries C.D."/>
            <person name="Rohde M."/>
            <person name="Pukall R."/>
            <person name="Sikorski J."/>
            <person name="Goker M."/>
            <person name="Woyke T."/>
            <person name="Bristow J."/>
            <person name="Eisen J.A."/>
            <person name="Markowitz V."/>
            <person name="Hugenholtz P."/>
            <person name="Kyrpides N.C."/>
            <person name="Klenk H.P."/>
            <person name="Lapidus A."/>
        </authorList>
    </citation>
    <scope>NUCLEOTIDE SEQUENCE [LARGE SCALE GENOMIC DNA]</scope>
    <source>
        <strain evidence="6">ATCC 23552 / DSM 43043 / JCM 3097 / NBRC 12989 / 7 KIP</strain>
    </source>
</reference>
<dbReference type="RefSeq" id="WP_013491672.1">
    <property type="nucleotide sequence ID" value="NC_014830.1"/>
</dbReference>
<dbReference type="SMART" id="SM00796">
    <property type="entry name" value="AHS1"/>
    <property type="match status" value="1"/>
</dbReference>
<keyword evidence="2 5" id="KW-0378">Hydrolase</keyword>
<dbReference type="STRING" id="710696.Intca_0821"/>
<name>E6SBM2_INTC7</name>
<dbReference type="PANTHER" id="PTHR34698:SF2">
    <property type="entry name" value="5-OXOPROLINASE SUBUNIT B"/>
    <property type="match status" value="1"/>
</dbReference>
<evidence type="ECO:0000313" key="5">
    <source>
        <dbReference type="EMBL" id="ADU47353.1"/>
    </source>
</evidence>
<evidence type="ECO:0000256" key="3">
    <source>
        <dbReference type="ARBA" id="ARBA00022840"/>
    </source>
</evidence>
<feature type="domain" description="Carboxyltransferase" evidence="4">
    <location>
        <begin position="21"/>
        <end position="219"/>
    </location>
</feature>
<dbReference type="InterPro" id="IPR010016">
    <property type="entry name" value="PxpB"/>
</dbReference>
<dbReference type="GO" id="GO:0016787">
    <property type="term" value="F:hydrolase activity"/>
    <property type="evidence" value="ECO:0007669"/>
    <property type="project" value="UniProtKB-KW"/>
</dbReference>
<gene>
    <name evidence="5" type="ordered locus">Intca_0821</name>
</gene>
<dbReference type="eggNOG" id="COG2049">
    <property type="taxonomic scope" value="Bacteria"/>
</dbReference>
<dbReference type="AlphaFoldDB" id="E6SBM2"/>
<proteinExistence type="predicted"/>
<dbReference type="Proteomes" id="UP000008914">
    <property type="component" value="Chromosome"/>
</dbReference>
<organism evidence="5 6">
    <name type="scientific">Intrasporangium calvum (strain ATCC 23552 / DSM 43043 / JCM 3097 / NBRC 12989 / NCIMB 10167 / NRRL B-3866 / 7 KIP)</name>
    <dbReference type="NCBI Taxonomy" id="710696"/>
    <lineage>
        <taxon>Bacteria</taxon>
        <taxon>Bacillati</taxon>
        <taxon>Actinomycetota</taxon>
        <taxon>Actinomycetes</taxon>
        <taxon>Micrococcales</taxon>
        <taxon>Intrasporangiaceae</taxon>
        <taxon>Intrasporangium</taxon>
    </lineage>
</organism>
<accession>E6SBM2</accession>
<dbReference type="SUPFAM" id="SSF50891">
    <property type="entry name" value="Cyclophilin-like"/>
    <property type="match status" value="1"/>
</dbReference>
<evidence type="ECO:0000259" key="4">
    <source>
        <dbReference type="SMART" id="SM00796"/>
    </source>
</evidence>
<dbReference type="PANTHER" id="PTHR34698">
    <property type="entry name" value="5-OXOPROLINASE SUBUNIT B"/>
    <property type="match status" value="1"/>
</dbReference>